<comment type="similarity">
    <text evidence="1">Belongs to the HpcH/HpaI aldolase family.</text>
</comment>
<dbReference type="Proteomes" id="UP000234333">
    <property type="component" value="Unassembled WGS sequence"/>
</dbReference>
<dbReference type="AlphaFoldDB" id="A0A2H1IRD4"/>
<evidence type="ECO:0000259" key="4">
    <source>
        <dbReference type="Pfam" id="PF03328"/>
    </source>
</evidence>
<proteinExistence type="inferred from homology"/>
<dbReference type="SUPFAM" id="SSF51621">
    <property type="entry name" value="Phosphoenolpyruvate/pyruvate domain"/>
    <property type="match status" value="1"/>
</dbReference>
<dbReference type="Pfam" id="PF03328">
    <property type="entry name" value="HpcH_HpaI"/>
    <property type="match status" value="1"/>
</dbReference>
<evidence type="ECO:0000256" key="1">
    <source>
        <dbReference type="ARBA" id="ARBA00005568"/>
    </source>
</evidence>
<evidence type="ECO:0000313" key="5">
    <source>
        <dbReference type="EMBL" id="SMX77789.1"/>
    </source>
</evidence>
<dbReference type="InterPro" id="IPR005000">
    <property type="entry name" value="Aldolase/citrate-lyase_domain"/>
</dbReference>
<dbReference type="EMBL" id="FXZC01000003">
    <property type="protein sequence ID" value="SMX77789.1"/>
    <property type="molecule type" value="Genomic_DNA"/>
</dbReference>
<dbReference type="PANTHER" id="PTHR30502:SF0">
    <property type="entry name" value="PHOSPHOENOLPYRUVATE CARBOXYLASE FAMILY PROTEIN"/>
    <property type="match status" value="1"/>
</dbReference>
<dbReference type="EC" id="4.1.2.52" evidence="5"/>
<gene>
    <name evidence="5" type="ORF">BC102111_01493</name>
</gene>
<reference evidence="5 6" key="1">
    <citation type="submission" date="2017-03" db="EMBL/GenBank/DDBJ databases">
        <authorList>
            <person name="Afonso C.L."/>
            <person name="Miller P.J."/>
            <person name="Scott M.A."/>
            <person name="Spackman E."/>
            <person name="Goraichik I."/>
            <person name="Dimitrov K.M."/>
            <person name="Suarez D.L."/>
            <person name="Swayne D.E."/>
        </authorList>
    </citation>
    <scope>NUCLEOTIDE SEQUENCE [LARGE SCALE GENOMIC DNA]</scope>
    <source>
        <strain evidence="5 6">CIP 102111</strain>
    </source>
</reference>
<dbReference type="GO" id="GO:0005737">
    <property type="term" value="C:cytoplasm"/>
    <property type="evidence" value="ECO:0007669"/>
    <property type="project" value="TreeGrafter"/>
</dbReference>
<keyword evidence="3 5" id="KW-0456">Lyase</keyword>
<name>A0A2H1IRD4_9MICO</name>
<dbReference type="RefSeq" id="WP_101623947.1">
    <property type="nucleotide sequence ID" value="NZ_FXZC01000003.1"/>
</dbReference>
<dbReference type="InterPro" id="IPR015813">
    <property type="entry name" value="Pyrv/PenolPyrv_kinase-like_dom"/>
</dbReference>
<sequence>MARLSTTRTPLDHGSLVERVRNSERTMGTFAGLGSVTAVEVLAAAGLDWVLIDLEHGGGDERSVGDAVSAAGGYGAAVLVRVETPDRIRIGRVLDAGAAGVMLPRVESVEEVEAIIPHLHYPPHGDRGVATYNRSVRWGMDRGALATGSANVLTIVQIETAGALADVDAIAGHPDVDVVFVGPLDLSYALGVPLDFDAAEFQDALKAVVVAAQRHGTAAGILCANPEIAAVRAGQGFSFLPVGSDATLLASAAQDIISALRP</sequence>
<dbReference type="Gene3D" id="3.20.20.60">
    <property type="entry name" value="Phosphoenolpyruvate-binding domains"/>
    <property type="match status" value="1"/>
</dbReference>
<dbReference type="InterPro" id="IPR040442">
    <property type="entry name" value="Pyrv_kinase-like_dom_sf"/>
</dbReference>
<accession>A0A2H1IRD4</accession>
<evidence type="ECO:0000256" key="2">
    <source>
        <dbReference type="ARBA" id="ARBA00022723"/>
    </source>
</evidence>
<dbReference type="InterPro" id="IPR050251">
    <property type="entry name" value="HpcH-HpaI_aldolase"/>
</dbReference>
<feature type="domain" description="HpcH/HpaI aldolase/citrate lyase" evidence="4">
    <location>
        <begin position="28"/>
        <end position="251"/>
    </location>
</feature>
<dbReference type="GO" id="GO:0046872">
    <property type="term" value="F:metal ion binding"/>
    <property type="evidence" value="ECO:0007669"/>
    <property type="project" value="UniProtKB-KW"/>
</dbReference>
<keyword evidence="2" id="KW-0479">Metal-binding</keyword>
<dbReference type="PANTHER" id="PTHR30502">
    <property type="entry name" value="2-KETO-3-DEOXY-L-RHAMNONATE ALDOLASE"/>
    <property type="match status" value="1"/>
</dbReference>
<evidence type="ECO:0000256" key="3">
    <source>
        <dbReference type="ARBA" id="ARBA00023239"/>
    </source>
</evidence>
<dbReference type="GO" id="GO:0016832">
    <property type="term" value="F:aldehyde-lyase activity"/>
    <property type="evidence" value="ECO:0007669"/>
    <property type="project" value="TreeGrafter"/>
</dbReference>
<evidence type="ECO:0000313" key="6">
    <source>
        <dbReference type="Proteomes" id="UP000234333"/>
    </source>
</evidence>
<protein>
    <submittedName>
        <fullName evidence="5">4-hydroxy-2-oxoheptanedioate aldolase</fullName>
        <ecNumber evidence="5">4.1.2.52</ecNumber>
    </submittedName>
</protein>
<organism evidence="5 6">
    <name type="scientific">Brevibacterium casei CIP 102111</name>
    <dbReference type="NCBI Taxonomy" id="1255625"/>
    <lineage>
        <taxon>Bacteria</taxon>
        <taxon>Bacillati</taxon>
        <taxon>Actinomycetota</taxon>
        <taxon>Actinomycetes</taxon>
        <taxon>Micrococcales</taxon>
        <taxon>Brevibacteriaceae</taxon>
        <taxon>Brevibacterium</taxon>
    </lineage>
</organism>